<accession>A0A212JGX3</accession>
<keyword evidence="1" id="KW-1133">Transmembrane helix</keyword>
<proteinExistence type="predicted"/>
<evidence type="ECO:0000256" key="1">
    <source>
        <dbReference type="SAM" id="Phobius"/>
    </source>
</evidence>
<keyword evidence="1" id="KW-0812">Transmembrane</keyword>
<protein>
    <submittedName>
        <fullName evidence="2">Uncharacterized protein</fullName>
    </submittedName>
</protein>
<sequence length="78" mass="8985">MKDTSSLLFPIKKGMKEGKKISGKAIFGIFMVLFYLCVSVLMVFTPIFDNVHILLRVAMGVLLFLYGIFRGYRAWKQF</sequence>
<dbReference type="AlphaFoldDB" id="A0A212JGX3"/>
<feature type="transmembrane region" description="Helical" evidence="1">
    <location>
        <begin position="53"/>
        <end position="72"/>
    </location>
</feature>
<gene>
    <name evidence="2" type="ORF">KL86DYS2_11496</name>
</gene>
<dbReference type="EMBL" id="FLUL01000001">
    <property type="protein sequence ID" value="SBV98709.1"/>
    <property type="molecule type" value="Genomic_DNA"/>
</dbReference>
<evidence type="ECO:0000313" key="2">
    <source>
        <dbReference type="EMBL" id="SBV98709.1"/>
    </source>
</evidence>
<feature type="transmembrane region" description="Helical" evidence="1">
    <location>
        <begin position="21"/>
        <end position="47"/>
    </location>
</feature>
<name>A0A212JGX3_9BACT</name>
<organism evidence="2">
    <name type="scientific">uncultured Dysgonomonas sp</name>
    <dbReference type="NCBI Taxonomy" id="206096"/>
    <lineage>
        <taxon>Bacteria</taxon>
        <taxon>Pseudomonadati</taxon>
        <taxon>Bacteroidota</taxon>
        <taxon>Bacteroidia</taxon>
        <taxon>Bacteroidales</taxon>
        <taxon>Dysgonomonadaceae</taxon>
        <taxon>Dysgonomonas</taxon>
        <taxon>environmental samples</taxon>
    </lineage>
</organism>
<reference evidence="2" key="1">
    <citation type="submission" date="2016-04" db="EMBL/GenBank/DDBJ databases">
        <authorList>
            <person name="Evans L.H."/>
            <person name="Alamgir A."/>
            <person name="Owens N."/>
            <person name="Weber N.D."/>
            <person name="Virtaneva K."/>
            <person name="Barbian K."/>
            <person name="Babar A."/>
            <person name="Rosenke K."/>
        </authorList>
    </citation>
    <scope>NUCLEOTIDE SEQUENCE</scope>
    <source>
        <strain evidence="2">86-2</strain>
    </source>
</reference>
<keyword evidence="1" id="KW-0472">Membrane</keyword>